<dbReference type="CDD" id="cd04186">
    <property type="entry name" value="GT_2_like_c"/>
    <property type="match status" value="1"/>
</dbReference>
<sequence length="322" mass="35465">MSTGAASTRRLGAPMRSTPRDLSVVIASWNTRQLLCDCLASLETALAQRPLNAEIIVVDNGSTDGSPALVAERFPGVRLIRNAENRMYAGANNQGIAASEGRNILLLNSDTVVTPGALETMMRRLDATPRLGGVSPKLLNPDGTVQRSCWPFPLKAIIGNTFGLYRLGILDDYRAWDYRRDRGVDWLSSACLMVPRRVFDEVGVLDERFFYGVDVEWAHRAAKAGYRFMALASAEVIHHGRGSQHGVEPPPIADRPTSGALYFRTHYGPLGAAFFRVLLVTGSLPRLIFWEIGHRLRPSRAAGVRRVMLRRMLASALGLKAR</sequence>
<organism evidence="2 3">
    <name type="scientific">Candidatus Segetimicrobium genomatis</name>
    <dbReference type="NCBI Taxonomy" id="2569760"/>
    <lineage>
        <taxon>Bacteria</taxon>
        <taxon>Bacillati</taxon>
        <taxon>Candidatus Sysuimicrobiota</taxon>
        <taxon>Candidatus Sysuimicrobiia</taxon>
        <taxon>Candidatus Sysuimicrobiales</taxon>
        <taxon>Candidatus Segetimicrobiaceae</taxon>
        <taxon>Candidatus Segetimicrobium</taxon>
    </lineage>
</organism>
<dbReference type="InterPro" id="IPR001173">
    <property type="entry name" value="Glyco_trans_2-like"/>
</dbReference>
<dbReference type="Pfam" id="PF00535">
    <property type="entry name" value="Glycos_transf_2"/>
    <property type="match status" value="1"/>
</dbReference>
<dbReference type="AlphaFoldDB" id="A0A537M4C3"/>
<gene>
    <name evidence="2" type="ORF">E6H02_02465</name>
</gene>
<dbReference type="SUPFAM" id="SSF53448">
    <property type="entry name" value="Nucleotide-diphospho-sugar transferases"/>
    <property type="match status" value="1"/>
</dbReference>
<comment type="caution">
    <text evidence="2">The sequence shown here is derived from an EMBL/GenBank/DDBJ whole genome shotgun (WGS) entry which is preliminary data.</text>
</comment>
<dbReference type="PANTHER" id="PTHR43179:SF7">
    <property type="entry name" value="RHAMNOSYLTRANSFERASE WBBL"/>
    <property type="match status" value="1"/>
</dbReference>
<dbReference type="EMBL" id="VBAM01000073">
    <property type="protein sequence ID" value="TMJ15109.1"/>
    <property type="molecule type" value="Genomic_DNA"/>
</dbReference>
<protein>
    <submittedName>
        <fullName evidence="2">Glycosyltransferase family 2 protein</fullName>
    </submittedName>
</protein>
<proteinExistence type="predicted"/>
<accession>A0A537M4C3</accession>
<name>A0A537M4C3_9BACT</name>
<evidence type="ECO:0000313" key="2">
    <source>
        <dbReference type="EMBL" id="TMJ15109.1"/>
    </source>
</evidence>
<dbReference type="Gene3D" id="3.90.550.10">
    <property type="entry name" value="Spore Coat Polysaccharide Biosynthesis Protein SpsA, Chain A"/>
    <property type="match status" value="1"/>
</dbReference>
<reference evidence="2 3" key="1">
    <citation type="journal article" date="2019" name="Nat. Microbiol.">
        <title>Mediterranean grassland soil C-N compound turnover is dependent on rainfall and depth, and is mediated by genomically divergent microorganisms.</title>
        <authorList>
            <person name="Diamond S."/>
            <person name="Andeer P.F."/>
            <person name="Li Z."/>
            <person name="Crits-Christoph A."/>
            <person name="Burstein D."/>
            <person name="Anantharaman K."/>
            <person name="Lane K.R."/>
            <person name="Thomas B.C."/>
            <person name="Pan C."/>
            <person name="Northen T.R."/>
            <person name="Banfield J.F."/>
        </authorList>
    </citation>
    <scope>NUCLEOTIDE SEQUENCE [LARGE SCALE GENOMIC DNA]</scope>
    <source>
        <strain evidence="2">NP_5</strain>
    </source>
</reference>
<feature type="domain" description="Glycosyltransferase 2-like" evidence="1">
    <location>
        <begin position="23"/>
        <end position="130"/>
    </location>
</feature>
<dbReference type="Proteomes" id="UP000320393">
    <property type="component" value="Unassembled WGS sequence"/>
</dbReference>
<dbReference type="PANTHER" id="PTHR43179">
    <property type="entry name" value="RHAMNOSYLTRANSFERASE WBBL"/>
    <property type="match status" value="1"/>
</dbReference>
<keyword evidence="2" id="KW-0808">Transferase</keyword>
<dbReference type="InterPro" id="IPR029044">
    <property type="entry name" value="Nucleotide-diphossugar_trans"/>
</dbReference>
<dbReference type="GO" id="GO:0016740">
    <property type="term" value="F:transferase activity"/>
    <property type="evidence" value="ECO:0007669"/>
    <property type="project" value="UniProtKB-KW"/>
</dbReference>
<evidence type="ECO:0000259" key="1">
    <source>
        <dbReference type="Pfam" id="PF00535"/>
    </source>
</evidence>
<evidence type="ECO:0000313" key="3">
    <source>
        <dbReference type="Proteomes" id="UP000320393"/>
    </source>
</evidence>